<reference evidence="6 7" key="1">
    <citation type="submission" date="2014-11" db="EMBL/GenBank/DDBJ databases">
        <title>Genetic blueprint of the zoonotic pathogen Toxocara canis.</title>
        <authorList>
            <person name="Zhu X.-Q."/>
            <person name="Korhonen P.K."/>
            <person name="Cai H."/>
            <person name="Young N.D."/>
            <person name="Nejsum P."/>
            <person name="von Samson-Himmelstjerna G."/>
            <person name="Boag P.R."/>
            <person name="Tan P."/>
            <person name="Li Q."/>
            <person name="Min J."/>
            <person name="Yang Y."/>
            <person name="Wang X."/>
            <person name="Fang X."/>
            <person name="Hall R.S."/>
            <person name="Hofmann A."/>
            <person name="Sternberg P.W."/>
            <person name="Jex A.R."/>
            <person name="Gasser R.B."/>
        </authorList>
    </citation>
    <scope>NUCLEOTIDE SEQUENCE [LARGE SCALE GENOMIC DNA]</scope>
    <source>
        <strain evidence="6">PN_DK_2014</strain>
    </source>
</reference>
<dbReference type="PANTHER" id="PTHR13234">
    <property type="entry name" value="GAMMA-INTERFERON INDUCIBLE LYSOSOMAL THIOL REDUCTASE GILT"/>
    <property type="match status" value="1"/>
</dbReference>
<dbReference type="GO" id="GO:0005576">
    <property type="term" value="C:extracellular region"/>
    <property type="evidence" value="ECO:0007669"/>
    <property type="project" value="UniProtKB-SubCell"/>
</dbReference>
<dbReference type="PANTHER" id="PTHR13234:SF8">
    <property type="entry name" value="GAMMA-INTERFERON-INDUCIBLE LYSOSOMAL THIOL REDUCTASE"/>
    <property type="match status" value="1"/>
</dbReference>
<comment type="similarity">
    <text evidence="2">Belongs to the GILT family.</text>
</comment>
<evidence type="ECO:0000313" key="6">
    <source>
        <dbReference type="EMBL" id="KHN76204.1"/>
    </source>
</evidence>
<protein>
    <submittedName>
        <fullName evidence="6">GILT-like protein F37H8.5</fullName>
    </submittedName>
</protein>
<sequence length="467" mass="53950">MCQSVASKCELPSDFWCDHASIEAECGTARYCATYRRNMRNRPFNVKIFIDGNSTDSQRFVVEKLYPNLVSHPERATITLFPLASNSRSHKSAKCMSSDPGCNLNKLLSCATHNLNGDKLYHFVFCIEMNMKFNRTVEESTKSCYREVTTGREEEMIRYCLTSSEGNVNEASDEKMARVLRPSRHQFLPWISINDRSLGEMQAYQSMLKTKLLIWQRVLRKEMNRSVVPTSSRCTMPPDFWCDSTEITNECFDSSKCALYKSYARGRPVQLTLLYATHCPFSQATIVDNFNENIWQNKKLRSLFNIRFLPYGNGKVEDDEKITCQHGHAECVGNTIHDCVKAKTGYTGTVEYIVCHMREVREDRNDHRAFEKCSTKLGWSSAKKHSIMQCANSEEGHKLQLKTARESENLKPELKHFAPWLVVNGYSTLEMQHYVDDLAKFLCRWYYGGNFERKKCNICDYAPSQCR</sequence>
<dbReference type="Pfam" id="PF03227">
    <property type="entry name" value="GILT"/>
    <property type="match status" value="2"/>
</dbReference>
<comment type="caution">
    <text evidence="6">The sequence shown here is derived from an EMBL/GenBank/DDBJ whole genome shotgun (WGS) entry which is preliminary data.</text>
</comment>
<keyword evidence="3" id="KW-0964">Secreted</keyword>
<proteinExistence type="inferred from homology"/>
<evidence type="ECO:0000256" key="1">
    <source>
        <dbReference type="ARBA" id="ARBA00004613"/>
    </source>
</evidence>
<dbReference type="InterPro" id="IPR004911">
    <property type="entry name" value="Interferon-induced_GILT"/>
</dbReference>
<gene>
    <name evidence="6" type="primary">F37H8.5</name>
    <name evidence="6" type="ORF">Tcan_03006</name>
</gene>
<name>A0A0B2V3Y9_TOXCA</name>
<evidence type="ECO:0000256" key="4">
    <source>
        <dbReference type="ARBA" id="ARBA00022729"/>
    </source>
</evidence>
<dbReference type="STRING" id="6265.A0A0B2V3Y9"/>
<dbReference type="GO" id="GO:0016671">
    <property type="term" value="F:oxidoreductase activity, acting on a sulfur group of donors, disulfide as acceptor"/>
    <property type="evidence" value="ECO:0007669"/>
    <property type="project" value="InterPro"/>
</dbReference>
<dbReference type="EMBL" id="JPKZ01002563">
    <property type="protein sequence ID" value="KHN76204.1"/>
    <property type="molecule type" value="Genomic_DNA"/>
</dbReference>
<evidence type="ECO:0000256" key="5">
    <source>
        <dbReference type="ARBA" id="ARBA00023180"/>
    </source>
</evidence>
<keyword evidence="7" id="KW-1185">Reference proteome</keyword>
<evidence type="ECO:0000256" key="3">
    <source>
        <dbReference type="ARBA" id="ARBA00022525"/>
    </source>
</evidence>
<organism evidence="6 7">
    <name type="scientific">Toxocara canis</name>
    <name type="common">Canine roundworm</name>
    <dbReference type="NCBI Taxonomy" id="6265"/>
    <lineage>
        <taxon>Eukaryota</taxon>
        <taxon>Metazoa</taxon>
        <taxon>Ecdysozoa</taxon>
        <taxon>Nematoda</taxon>
        <taxon>Chromadorea</taxon>
        <taxon>Rhabditida</taxon>
        <taxon>Spirurina</taxon>
        <taxon>Ascaridomorpha</taxon>
        <taxon>Ascaridoidea</taxon>
        <taxon>Toxocaridae</taxon>
        <taxon>Toxocara</taxon>
    </lineage>
</organism>
<evidence type="ECO:0000313" key="7">
    <source>
        <dbReference type="Proteomes" id="UP000031036"/>
    </source>
</evidence>
<accession>A0A0B2V3Y9</accession>
<keyword evidence="5" id="KW-0325">Glycoprotein</keyword>
<comment type="subcellular location">
    <subcellularLocation>
        <location evidence="1">Secreted</location>
    </subcellularLocation>
</comment>
<evidence type="ECO:0000256" key="2">
    <source>
        <dbReference type="ARBA" id="ARBA00005679"/>
    </source>
</evidence>
<dbReference type="OMA" id="PGCEYFI"/>
<dbReference type="Proteomes" id="UP000031036">
    <property type="component" value="Unassembled WGS sequence"/>
</dbReference>
<dbReference type="OrthoDB" id="958254at2759"/>
<dbReference type="AlphaFoldDB" id="A0A0B2V3Y9"/>
<keyword evidence="4" id="KW-0732">Signal</keyword>